<protein>
    <submittedName>
        <fullName evidence="5">PpSP15-like protein</fullName>
    </submittedName>
</protein>
<evidence type="ECO:0000256" key="3">
    <source>
        <dbReference type="ARBA" id="ARBA00022656"/>
    </source>
</evidence>
<dbReference type="GO" id="GO:0005576">
    <property type="term" value="C:extracellular region"/>
    <property type="evidence" value="ECO:0007669"/>
    <property type="project" value="UniProtKB-SubCell"/>
</dbReference>
<feature type="signal peptide" evidence="4">
    <location>
        <begin position="1"/>
        <end position="18"/>
    </location>
</feature>
<reference evidence="5" key="1">
    <citation type="submission" date="2019-10" db="EMBL/GenBank/DDBJ databases">
        <title>Sergentomyia schwetzi: salivary gland transcriptome, proteome and enzymatic activities in two lineages adapted to different blood sources.</title>
        <authorList>
            <person name="Polanska N."/>
            <person name="Ishemgulova A."/>
            <person name="Volfova V."/>
            <person name="Flegontov P."/>
            <person name="Votypka J."/>
            <person name="Yurchenko V."/>
            <person name="Volf P."/>
        </authorList>
    </citation>
    <scope>NUCLEOTIDE SEQUENCE</scope>
    <source>
        <tissue evidence="5">Salivary glands</tissue>
    </source>
</reference>
<keyword evidence="3" id="KW-0800">Toxin</keyword>
<evidence type="ECO:0000256" key="1">
    <source>
        <dbReference type="ARBA" id="ARBA00004613"/>
    </source>
</evidence>
<keyword evidence="2" id="KW-0964">Secreted</keyword>
<dbReference type="InterPro" id="IPR036728">
    <property type="entry name" value="PBP_GOBP_sf"/>
</dbReference>
<dbReference type="SUPFAM" id="SSF47565">
    <property type="entry name" value="Insect pheromone/odorant-binding proteins"/>
    <property type="match status" value="1"/>
</dbReference>
<feature type="chain" id="PRO_5025610803" evidence="4">
    <location>
        <begin position="19"/>
        <end position="146"/>
    </location>
</feature>
<accession>A0A6B9VM95</accession>
<sequence>MKSLHIFILFALFMLGAAKKSGKLTPADKCRENIKTPQDEQCIGYCEYVHYKMISKDFKLETRHINQYKNVLVKYNGIDKAKANELLQLIKSCASKLKITKDMNRNDKCKQVTKYYQCIVVDSNLLEYDRYAQAMIAYDATIKLKP</sequence>
<evidence type="ECO:0000313" key="5">
    <source>
        <dbReference type="EMBL" id="QHO60686.1"/>
    </source>
</evidence>
<dbReference type="GO" id="GO:0090729">
    <property type="term" value="F:toxin activity"/>
    <property type="evidence" value="ECO:0007669"/>
    <property type="project" value="UniProtKB-KW"/>
</dbReference>
<dbReference type="Gene3D" id="1.10.238.20">
    <property type="entry name" value="Pheromone/general odorant binding protein domain"/>
    <property type="match status" value="1"/>
</dbReference>
<name>A0A6B9VM95_9DIPT</name>
<dbReference type="GO" id="GO:0005549">
    <property type="term" value="F:odorant binding"/>
    <property type="evidence" value="ECO:0007669"/>
    <property type="project" value="InterPro"/>
</dbReference>
<keyword evidence="4" id="KW-0732">Signal</keyword>
<dbReference type="AlphaFoldDB" id="A0A6B9VM95"/>
<dbReference type="EMBL" id="MN605296">
    <property type="protein sequence ID" value="QHO60686.1"/>
    <property type="molecule type" value="mRNA"/>
</dbReference>
<evidence type="ECO:0000256" key="4">
    <source>
        <dbReference type="SAM" id="SignalP"/>
    </source>
</evidence>
<evidence type="ECO:0000256" key="2">
    <source>
        <dbReference type="ARBA" id="ARBA00022525"/>
    </source>
</evidence>
<proteinExistence type="evidence at transcript level"/>
<organism evidence="5">
    <name type="scientific">Sergentomyia schwetzi</name>
    <dbReference type="NCBI Taxonomy" id="114605"/>
    <lineage>
        <taxon>Eukaryota</taxon>
        <taxon>Metazoa</taxon>
        <taxon>Ecdysozoa</taxon>
        <taxon>Arthropoda</taxon>
        <taxon>Hexapoda</taxon>
        <taxon>Insecta</taxon>
        <taxon>Pterygota</taxon>
        <taxon>Neoptera</taxon>
        <taxon>Endopterygota</taxon>
        <taxon>Diptera</taxon>
        <taxon>Nematocera</taxon>
        <taxon>Psychodoidea</taxon>
        <taxon>Psychodidae</taxon>
        <taxon>Sergentomyia</taxon>
        <taxon>Sergentomyia</taxon>
    </lineage>
</organism>
<comment type="subcellular location">
    <subcellularLocation>
        <location evidence="1">Secreted</location>
    </subcellularLocation>
</comment>